<feature type="signal peptide" evidence="5">
    <location>
        <begin position="1"/>
        <end position="20"/>
    </location>
</feature>
<gene>
    <name evidence="7" type="primary">LYPD1</name>
</gene>
<proteinExistence type="predicted"/>
<accession>A0A286XFW2</accession>
<dbReference type="AlphaFoldDB" id="A0A286XFW2"/>
<comment type="subcellular location">
    <subcellularLocation>
        <location evidence="1">Cell membrane</location>
        <topology evidence="1">Lipid-anchor</topology>
        <topology evidence="1">GPI-anchor</topology>
    </subcellularLocation>
</comment>
<keyword evidence="3 5" id="KW-0732">Signal</keyword>
<dbReference type="SUPFAM" id="SSF57302">
    <property type="entry name" value="Snake toxin-like"/>
    <property type="match status" value="1"/>
</dbReference>
<dbReference type="GO" id="GO:0001662">
    <property type="term" value="P:behavioral fear response"/>
    <property type="evidence" value="ECO:0007669"/>
    <property type="project" value="Ensembl"/>
</dbReference>
<dbReference type="eggNOG" id="ENOG502S22T">
    <property type="taxonomic scope" value="Eukaryota"/>
</dbReference>
<sequence length="141" mass="15311">MWVLGIAATFCGLFLLPGFALQIQCYQCEEFQLNNDCSSPEFIVNCTVNVQDMCQKEVMEQSAGIMYRKSCASSAACLIASAGYQSFCSPGKLNSVCISCCNTPLCNGPRPKKRGSFASALRPTFPTTILLLKLALFLAHC</sequence>
<evidence type="ECO:0000256" key="4">
    <source>
        <dbReference type="ARBA" id="ARBA00023157"/>
    </source>
</evidence>
<dbReference type="GO" id="GO:0030550">
    <property type="term" value="F:acetylcholine receptor inhibitor activity"/>
    <property type="evidence" value="ECO:0007669"/>
    <property type="project" value="Ensembl"/>
</dbReference>
<dbReference type="FunCoup" id="A0A286XFW2">
    <property type="interactions" value="468"/>
</dbReference>
<dbReference type="InterPro" id="IPR045860">
    <property type="entry name" value="Snake_toxin-like_sf"/>
</dbReference>
<feature type="chain" id="PRO_5011614002" evidence="5">
    <location>
        <begin position="21"/>
        <end position="141"/>
    </location>
</feature>
<evidence type="ECO:0000313" key="7">
    <source>
        <dbReference type="Ensembl" id="ENSCPOP00000024350.1"/>
    </source>
</evidence>
<dbReference type="VEuPathDB" id="HostDB:ENSCPOG00000037678"/>
<reference evidence="7" key="2">
    <citation type="submission" date="2025-08" db="UniProtKB">
        <authorList>
            <consortium name="Ensembl"/>
        </authorList>
    </citation>
    <scope>IDENTIFICATION</scope>
    <source>
        <strain evidence="7">2N</strain>
    </source>
</reference>
<dbReference type="OMA" id="TFCGLFW"/>
<dbReference type="KEGG" id="cpoc:100734202"/>
<evidence type="ECO:0000256" key="5">
    <source>
        <dbReference type="SAM" id="SignalP"/>
    </source>
</evidence>
<dbReference type="GO" id="GO:0045202">
    <property type="term" value="C:synapse"/>
    <property type="evidence" value="ECO:0007669"/>
    <property type="project" value="GOC"/>
</dbReference>
<dbReference type="GO" id="GO:1903077">
    <property type="term" value="P:negative regulation of protein localization to plasma membrane"/>
    <property type="evidence" value="ECO:0007669"/>
    <property type="project" value="Ensembl"/>
</dbReference>
<dbReference type="Bgee" id="ENSCPOG00000037678">
    <property type="expression patterns" value="Expressed in hypothalamus and 9 other cell types or tissues"/>
</dbReference>
<dbReference type="PANTHER" id="PTHR10036:SF7">
    <property type="entry name" value="LY6_PLAUR DOMAIN-CONTAINING PROTEIN 1"/>
    <property type="match status" value="1"/>
</dbReference>
<dbReference type="InParanoid" id="A0A286XFW2"/>
<dbReference type="GO" id="GO:0033130">
    <property type="term" value="F:acetylcholine receptor binding"/>
    <property type="evidence" value="ECO:0007669"/>
    <property type="project" value="Ensembl"/>
</dbReference>
<keyword evidence="2" id="KW-0336">GPI-anchor</keyword>
<keyword evidence="2" id="KW-0449">Lipoprotein</keyword>
<name>A0A286XFW2_CAVPO</name>
<dbReference type="GO" id="GO:0095500">
    <property type="term" value="P:acetylcholine receptor signaling pathway"/>
    <property type="evidence" value="ECO:0007669"/>
    <property type="project" value="Ensembl"/>
</dbReference>
<keyword evidence="2" id="KW-0472">Membrane</keyword>
<reference evidence="8" key="1">
    <citation type="journal article" date="2011" name="Nature">
        <title>A high-resolution map of human evolutionary constraint using 29 mammals.</title>
        <authorList>
            <person name="Lindblad-Toh K."/>
            <person name="Garber M."/>
            <person name="Zuk O."/>
            <person name="Lin M.F."/>
            <person name="Parker B.J."/>
            <person name="Washietl S."/>
            <person name="Kheradpour P."/>
            <person name="Ernst J."/>
            <person name="Jordan G."/>
            <person name="Mauceli E."/>
            <person name="Ward L.D."/>
            <person name="Lowe C.B."/>
            <person name="Holloway A.K."/>
            <person name="Clamp M."/>
            <person name="Gnerre S."/>
            <person name="Alfoldi J."/>
            <person name="Beal K."/>
            <person name="Chang J."/>
            <person name="Clawson H."/>
            <person name="Cuff J."/>
            <person name="Di Palma F."/>
            <person name="Fitzgerald S."/>
            <person name="Flicek P."/>
            <person name="Guttman M."/>
            <person name="Hubisz M.J."/>
            <person name="Jaffe D.B."/>
            <person name="Jungreis I."/>
            <person name="Kent W.J."/>
            <person name="Kostka D."/>
            <person name="Lara M."/>
            <person name="Martins A.L."/>
            <person name="Massingham T."/>
            <person name="Moltke I."/>
            <person name="Raney B.J."/>
            <person name="Rasmussen M.D."/>
            <person name="Robinson J."/>
            <person name="Stark A."/>
            <person name="Vilella A.J."/>
            <person name="Wen J."/>
            <person name="Xie X."/>
            <person name="Zody M.C."/>
            <person name="Baldwin J."/>
            <person name="Bloom T."/>
            <person name="Chin C.W."/>
            <person name="Heiman D."/>
            <person name="Nicol R."/>
            <person name="Nusbaum C."/>
            <person name="Young S."/>
            <person name="Wilkinson J."/>
            <person name="Worley K.C."/>
            <person name="Kovar C.L."/>
            <person name="Muzny D.M."/>
            <person name="Gibbs R.A."/>
            <person name="Cree A."/>
            <person name="Dihn H.H."/>
            <person name="Fowler G."/>
            <person name="Jhangiani S."/>
            <person name="Joshi V."/>
            <person name="Lee S."/>
            <person name="Lewis L.R."/>
            <person name="Nazareth L.V."/>
            <person name="Okwuonu G."/>
            <person name="Santibanez J."/>
            <person name="Warren W.C."/>
            <person name="Mardis E.R."/>
            <person name="Weinstock G.M."/>
            <person name="Wilson R.K."/>
            <person name="Delehaunty K."/>
            <person name="Dooling D."/>
            <person name="Fronik C."/>
            <person name="Fulton L."/>
            <person name="Fulton B."/>
            <person name="Graves T."/>
            <person name="Minx P."/>
            <person name="Sodergren E."/>
            <person name="Birney E."/>
            <person name="Margulies E.H."/>
            <person name="Herrero J."/>
            <person name="Green E.D."/>
            <person name="Haussler D."/>
            <person name="Siepel A."/>
            <person name="Goldman N."/>
            <person name="Pollard K.S."/>
            <person name="Pedersen J.S."/>
            <person name="Lander E.S."/>
            <person name="Kellis M."/>
        </authorList>
    </citation>
    <scope>NUCLEOTIDE SEQUENCE [LARGE SCALE GENOMIC DNA]</scope>
    <source>
        <strain evidence="8">2N</strain>
    </source>
</reference>
<dbReference type="GO" id="GO:0035094">
    <property type="term" value="P:response to nicotine"/>
    <property type="evidence" value="ECO:0007669"/>
    <property type="project" value="Ensembl"/>
</dbReference>
<dbReference type="STRING" id="10141.ENSCPOP00000024350"/>
<dbReference type="Proteomes" id="UP000005447">
    <property type="component" value="Unassembled WGS sequence"/>
</dbReference>
<keyword evidence="2" id="KW-0325">Glycoprotein</keyword>
<evidence type="ECO:0000256" key="2">
    <source>
        <dbReference type="ARBA" id="ARBA00022622"/>
    </source>
</evidence>
<reference evidence="7" key="3">
    <citation type="submission" date="2025-09" db="UniProtKB">
        <authorList>
            <consortium name="Ensembl"/>
        </authorList>
    </citation>
    <scope>IDENTIFICATION</scope>
    <source>
        <strain evidence="7">2N</strain>
    </source>
</reference>
<dbReference type="OrthoDB" id="9924997at2759"/>
<dbReference type="Pfam" id="PF00021">
    <property type="entry name" value="UPAR_LY6"/>
    <property type="match status" value="1"/>
</dbReference>
<dbReference type="GO" id="GO:0005886">
    <property type="term" value="C:plasma membrane"/>
    <property type="evidence" value="ECO:0007669"/>
    <property type="project" value="UniProtKB-SubCell"/>
</dbReference>
<dbReference type="EMBL" id="AAKN02006622">
    <property type="status" value="NOT_ANNOTATED_CDS"/>
    <property type="molecule type" value="Genomic_DNA"/>
</dbReference>
<dbReference type="GO" id="GO:0007271">
    <property type="term" value="P:synaptic transmission, cholinergic"/>
    <property type="evidence" value="ECO:0007669"/>
    <property type="project" value="Ensembl"/>
</dbReference>
<feature type="domain" description="UPAR/Ly6" evidence="6">
    <location>
        <begin position="22"/>
        <end position="108"/>
    </location>
</feature>
<dbReference type="GO" id="GO:0072659">
    <property type="term" value="P:protein localization to plasma membrane"/>
    <property type="evidence" value="ECO:0007669"/>
    <property type="project" value="Ensembl"/>
</dbReference>
<dbReference type="CDD" id="cd23559">
    <property type="entry name" value="TFP_LU_ECD_LYPD1"/>
    <property type="match status" value="1"/>
</dbReference>
<organism evidence="7 8">
    <name type="scientific">Cavia porcellus</name>
    <name type="common">Guinea pig</name>
    <dbReference type="NCBI Taxonomy" id="10141"/>
    <lineage>
        <taxon>Eukaryota</taxon>
        <taxon>Metazoa</taxon>
        <taxon>Chordata</taxon>
        <taxon>Craniata</taxon>
        <taxon>Vertebrata</taxon>
        <taxon>Euteleostomi</taxon>
        <taxon>Mammalia</taxon>
        <taxon>Eutheria</taxon>
        <taxon>Euarchontoglires</taxon>
        <taxon>Glires</taxon>
        <taxon>Rodentia</taxon>
        <taxon>Hystricomorpha</taxon>
        <taxon>Caviidae</taxon>
        <taxon>Cavia</taxon>
    </lineage>
</organism>
<evidence type="ECO:0000259" key="6">
    <source>
        <dbReference type="Pfam" id="PF00021"/>
    </source>
</evidence>
<dbReference type="PANTHER" id="PTHR10036">
    <property type="entry name" value="CD59 GLYCOPROTEIN"/>
    <property type="match status" value="1"/>
</dbReference>
<dbReference type="GO" id="GO:0098552">
    <property type="term" value="C:side of membrane"/>
    <property type="evidence" value="ECO:0007669"/>
    <property type="project" value="UniProtKB-KW"/>
</dbReference>
<evidence type="ECO:0000256" key="1">
    <source>
        <dbReference type="ARBA" id="ARBA00004609"/>
    </source>
</evidence>
<protein>
    <submittedName>
        <fullName evidence="7">LY6/PLAUR domain containing 1</fullName>
    </submittedName>
</protein>
<dbReference type="InterPro" id="IPR016054">
    <property type="entry name" value="LY6_UPA_recep-like"/>
</dbReference>
<evidence type="ECO:0000313" key="8">
    <source>
        <dbReference type="Proteomes" id="UP000005447"/>
    </source>
</evidence>
<keyword evidence="8" id="KW-1185">Reference proteome</keyword>
<keyword evidence="4" id="KW-1015">Disulfide bond</keyword>
<dbReference type="Ensembl" id="ENSCPOT00000043220.1">
    <property type="protein sequence ID" value="ENSCPOP00000024350.1"/>
    <property type="gene ID" value="ENSCPOG00000037678.1"/>
</dbReference>
<evidence type="ECO:0000256" key="3">
    <source>
        <dbReference type="ARBA" id="ARBA00022729"/>
    </source>
</evidence>
<dbReference type="GeneTree" id="ENSGT00390000002215"/>